<protein>
    <recommendedName>
        <fullName evidence="4">Flagellar protein FlgJ N-terminal domain-containing protein</fullName>
    </recommendedName>
</protein>
<gene>
    <name evidence="2" type="ORF">ACPOL_1066</name>
</gene>
<feature type="region of interest" description="Disordered" evidence="1">
    <location>
        <begin position="56"/>
        <end position="78"/>
    </location>
</feature>
<dbReference type="OrthoDB" id="129888at2"/>
<sequence length="116" mass="12222">MNGAQLLPERATSAPFRSVSTPKSVRDAQLDPKLIAAAHQFEASLMQELLKPLDLTQPFGENQDGDAEVGGLTSSAEGSGSALMSFGSEALAKGLSEKGGLGIARKILDHFEERKP</sequence>
<dbReference type="Proteomes" id="UP000253606">
    <property type="component" value="Chromosome"/>
</dbReference>
<evidence type="ECO:0000313" key="3">
    <source>
        <dbReference type="Proteomes" id="UP000253606"/>
    </source>
</evidence>
<dbReference type="KEGG" id="abas:ACPOL_1066"/>
<reference evidence="2 3" key="1">
    <citation type="journal article" date="2018" name="Front. Microbiol.">
        <title>Hydrolytic Capabilities as a Key to Environmental Success: Chitinolytic and Cellulolytic Acidobacteria From Acidic Sub-arctic Soils and Boreal Peatlands.</title>
        <authorList>
            <person name="Belova S.E."/>
            <person name="Ravin N.V."/>
            <person name="Pankratov T.A."/>
            <person name="Rakitin A.L."/>
            <person name="Ivanova A.A."/>
            <person name="Beletsky A.V."/>
            <person name="Mardanov A.V."/>
            <person name="Sinninghe Damste J.S."/>
            <person name="Dedysh S.N."/>
        </authorList>
    </citation>
    <scope>NUCLEOTIDE SEQUENCE [LARGE SCALE GENOMIC DNA]</scope>
    <source>
        <strain evidence="2 3">SBC82</strain>
    </source>
</reference>
<keyword evidence="3" id="KW-1185">Reference proteome</keyword>
<evidence type="ECO:0008006" key="4">
    <source>
        <dbReference type="Google" id="ProtNLM"/>
    </source>
</evidence>
<dbReference type="AlphaFoldDB" id="A0A2Z5FV82"/>
<name>A0A2Z5FV82_9BACT</name>
<organism evidence="2 3">
    <name type="scientific">Acidisarcina polymorpha</name>
    <dbReference type="NCBI Taxonomy" id="2211140"/>
    <lineage>
        <taxon>Bacteria</taxon>
        <taxon>Pseudomonadati</taxon>
        <taxon>Acidobacteriota</taxon>
        <taxon>Terriglobia</taxon>
        <taxon>Terriglobales</taxon>
        <taxon>Acidobacteriaceae</taxon>
        <taxon>Acidisarcina</taxon>
    </lineage>
</organism>
<accession>A0A2Z5FV82</accession>
<feature type="region of interest" description="Disordered" evidence="1">
    <location>
        <begin position="1"/>
        <end position="27"/>
    </location>
</feature>
<proteinExistence type="predicted"/>
<dbReference type="RefSeq" id="WP_114206055.1">
    <property type="nucleotide sequence ID" value="NZ_CP030840.1"/>
</dbReference>
<evidence type="ECO:0000313" key="2">
    <source>
        <dbReference type="EMBL" id="AXC10417.1"/>
    </source>
</evidence>
<evidence type="ECO:0000256" key="1">
    <source>
        <dbReference type="SAM" id="MobiDB-lite"/>
    </source>
</evidence>
<dbReference type="EMBL" id="CP030840">
    <property type="protein sequence ID" value="AXC10417.1"/>
    <property type="molecule type" value="Genomic_DNA"/>
</dbReference>